<evidence type="ECO:0000256" key="1">
    <source>
        <dbReference type="ARBA" id="ARBA00000086"/>
    </source>
</evidence>
<sequence length="517" mass="55880">MLSSDQCYQAVAGRDRRFDGMFFTAVGSTGIFCRPSCPARTPLRKNVDFYQTAAAAAEAGFRACKRCRPDASPNSPEWDIRADVTARAMRLIYDGLVDRAGISGLASALGYSSRQLGRVLQSELGVGPLAIARSERVRTARTLVEATRLTMSEIAFAAGFSSIRQFNDTFRAVYASTPRELRSNAGEPHRGQNITVRLAYRPPLDHAHLFSYLAVRAIPGVEDVGGDHYTRSLRLAHGPAVLTLTPGAGAFIECHLRLADMRDLGSAVARARRILDLDADPFAVQATLTQAGLSRLIDRYPGIRSPGTGDPVELAIRTILGQRISVSAAQTHLKRLVSAYGQSLPDELRLGGVDRVFPTAATIAEIPDEHWSLPGRRIGTLQALSARLADGSIDLGPGCDRTEVNDSLLAIPGIGPWSLGYIRMRALGDPDVLLSSDLGVKKAIAELKGSGTDMADGAQSLDAARPWRSYITHLLWAHHSQPQVLPASTDQARSRTQIDTDTDTIPNSTANQKRRTP</sequence>
<keyword evidence="7" id="KW-0227">DNA damage</keyword>
<feature type="region of interest" description="Disordered" evidence="14">
    <location>
        <begin position="482"/>
        <end position="517"/>
    </location>
</feature>
<keyword evidence="16" id="KW-0326">Glycosidase</keyword>
<evidence type="ECO:0000256" key="8">
    <source>
        <dbReference type="ARBA" id="ARBA00022833"/>
    </source>
</evidence>
<evidence type="ECO:0000256" key="10">
    <source>
        <dbReference type="ARBA" id="ARBA00023125"/>
    </source>
</evidence>
<dbReference type="GO" id="GO:0006285">
    <property type="term" value="P:base-excision repair, AP site formation"/>
    <property type="evidence" value="ECO:0007669"/>
    <property type="project" value="TreeGrafter"/>
</dbReference>
<dbReference type="Gene3D" id="1.10.1670.10">
    <property type="entry name" value="Helix-hairpin-Helix base-excision DNA repair enzymes (C-terminal)"/>
    <property type="match status" value="1"/>
</dbReference>
<comment type="cofactor">
    <cofactor evidence="2">
        <name>Zn(2+)</name>
        <dbReference type="ChEBI" id="CHEBI:29105"/>
    </cofactor>
</comment>
<evidence type="ECO:0000256" key="14">
    <source>
        <dbReference type="SAM" id="MobiDB-lite"/>
    </source>
</evidence>
<name>A0A2H1HTR2_9MICO</name>
<dbReference type="GO" id="GO:0032259">
    <property type="term" value="P:methylation"/>
    <property type="evidence" value="ECO:0007669"/>
    <property type="project" value="UniProtKB-KW"/>
</dbReference>
<comment type="catalytic activity">
    <reaction evidence="1">
        <text>Hydrolysis of alkylated DNA, releasing 3-methyladenine, 3-methylguanine, 7-methylguanine and 7-methyladenine.</text>
        <dbReference type="EC" id="3.2.2.21"/>
    </reaction>
</comment>
<keyword evidence="9" id="KW-0805">Transcription regulation</keyword>
<dbReference type="Proteomes" id="UP000234433">
    <property type="component" value="Unassembled WGS sequence"/>
</dbReference>
<dbReference type="InterPro" id="IPR009057">
    <property type="entry name" value="Homeodomain-like_sf"/>
</dbReference>
<keyword evidence="12" id="KW-0804">Transcription</keyword>
<dbReference type="AlphaFoldDB" id="A0A2H1HTR2"/>
<dbReference type="GO" id="GO:0008270">
    <property type="term" value="F:zinc ion binding"/>
    <property type="evidence" value="ECO:0007669"/>
    <property type="project" value="InterPro"/>
</dbReference>
<dbReference type="InterPro" id="IPR023170">
    <property type="entry name" value="HhH_base_excis_C"/>
</dbReference>
<dbReference type="InterPro" id="IPR051912">
    <property type="entry name" value="Alkylbase_DNA_Glycosylase/TA"/>
</dbReference>
<dbReference type="Gene3D" id="1.10.10.60">
    <property type="entry name" value="Homeodomain-like"/>
    <property type="match status" value="1"/>
</dbReference>
<evidence type="ECO:0000313" key="16">
    <source>
        <dbReference type="EMBL" id="SMX66309.1"/>
    </source>
</evidence>
<keyword evidence="16" id="KW-0378">Hydrolase</keyword>
<dbReference type="InterPro" id="IPR010316">
    <property type="entry name" value="AlkA_N"/>
</dbReference>
<feature type="domain" description="HTH araC/xylS-type" evidence="15">
    <location>
        <begin position="86"/>
        <end position="184"/>
    </location>
</feature>
<dbReference type="PANTHER" id="PTHR43003:SF13">
    <property type="entry name" value="DNA-3-METHYLADENINE GLYCOSYLASE 2"/>
    <property type="match status" value="1"/>
</dbReference>
<keyword evidence="11" id="KW-0010">Activator</keyword>
<dbReference type="EC" id="3.2.2.21" evidence="3"/>
<organism evidence="16 17">
    <name type="scientific">Brevibacterium antiquum CNRZ 918</name>
    <dbReference type="NCBI Taxonomy" id="1255637"/>
    <lineage>
        <taxon>Bacteria</taxon>
        <taxon>Bacillati</taxon>
        <taxon>Actinomycetota</taxon>
        <taxon>Actinomycetes</taxon>
        <taxon>Micrococcales</taxon>
        <taxon>Brevibacteriaceae</taxon>
        <taxon>Brevibacterium</taxon>
    </lineage>
</organism>
<evidence type="ECO:0000256" key="12">
    <source>
        <dbReference type="ARBA" id="ARBA00023163"/>
    </source>
</evidence>
<dbReference type="GO" id="GO:0003700">
    <property type="term" value="F:DNA-binding transcription factor activity"/>
    <property type="evidence" value="ECO:0007669"/>
    <property type="project" value="InterPro"/>
</dbReference>
<dbReference type="RefSeq" id="WP_101618763.1">
    <property type="nucleotide sequence ID" value="NZ_FXZD01000001.1"/>
</dbReference>
<evidence type="ECO:0000256" key="7">
    <source>
        <dbReference type="ARBA" id="ARBA00022763"/>
    </source>
</evidence>
<evidence type="ECO:0000256" key="4">
    <source>
        <dbReference type="ARBA" id="ARBA00022603"/>
    </source>
</evidence>
<gene>
    <name evidence="16" type="ORF">BANT918_00475</name>
</gene>
<dbReference type="SUPFAM" id="SSF46689">
    <property type="entry name" value="Homeodomain-like"/>
    <property type="match status" value="1"/>
</dbReference>
<dbReference type="InterPro" id="IPR004026">
    <property type="entry name" value="Ada_DNA_repair_Zn-bd"/>
</dbReference>
<keyword evidence="13" id="KW-0234">DNA repair</keyword>
<dbReference type="Gene3D" id="3.30.310.20">
    <property type="entry name" value="DNA-3-methyladenine glycosylase AlkA, N-terminal domain"/>
    <property type="match status" value="1"/>
</dbReference>
<dbReference type="Gene3D" id="3.40.10.10">
    <property type="entry name" value="DNA Methylphosphotriester Repair Domain"/>
    <property type="match status" value="1"/>
</dbReference>
<keyword evidence="10" id="KW-0238">DNA-binding</keyword>
<dbReference type="Gene3D" id="1.10.340.30">
    <property type="entry name" value="Hypothetical protein, domain 2"/>
    <property type="match status" value="1"/>
</dbReference>
<evidence type="ECO:0000256" key="5">
    <source>
        <dbReference type="ARBA" id="ARBA00022679"/>
    </source>
</evidence>
<dbReference type="Pfam" id="PF06029">
    <property type="entry name" value="AlkA_N"/>
    <property type="match status" value="1"/>
</dbReference>
<accession>A0A2H1HTR2</accession>
<dbReference type="GO" id="GO:0008725">
    <property type="term" value="F:DNA-3-methyladenine glycosylase activity"/>
    <property type="evidence" value="ECO:0007669"/>
    <property type="project" value="TreeGrafter"/>
</dbReference>
<dbReference type="FunFam" id="3.40.10.10:FF:000001">
    <property type="entry name" value="DNA-3-methyladenine glycosylase 2"/>
    <property type="match status" value="1"/>
</dbReference>
<dbReference type="GO" id="GO:0032131">
    <property type="term" value="F:alkylated DNA binding"/>
    <property type="evidence" value="ECO:0007669"/>
    <property type="project" value="TreeGrafter"/>
</dbReference>
<feature type="compositionally biased region" description="Polar residues" evidence="14">
    <location>
        <begin position="499"/>
        <end position="511"/>
    </location>
</feature>
<dbReference type="SMART" id="SM00478">
    <property type="entry name" value="ENDO3c"/>
    <property type="match status" value="1"/>
</dbReference>
<dbReference type="PROSITE" id="PS01124">
    <property type="entry name" value="HTH_ARAC_FAMILY_2"/>
    <property type="match status" value="1"/>
</dbReference>
<reference evidence="16 17" key="1">
    <citation type="submission" date="2017-03" db="EMBL/GenBank/DDBJ databases">
        <authorList>
            <person name="Afonso C.L."/>
            <person name="Miller P.J."/>
            <person name="Scott M.A."/>
            <person name="Spackman E."/>
            <person name="Goraichik I."/>
            <person name="Dimitrov K.M."/>
            <person name="Suarez D.L."/>
            <person name="Swayne D.E."/>
        </authorList>
    </citation>
    <scope>NUCLEOTIDE SEQUENCE [LARGE SCALE GENOMIC DNA]</scope>
    <source>
        <strain evidence="16 17">CNRZ 918</strain>
    </source>
</reference>
<dbReference type="GO" id="GO:0005737">
    <property type="term" value="C:cytoplasm"/>
    <property type="evidence" value="ECO:0007669"/>
    <property type="project" value="TreeGrafter"/>
</dbReference>
<dbReference type="InterPro" id="IPR018060">
    <property type="entry name" value="HTH_AraC"/>
</dbReference>
<dbReference type="SUPFAM" id="SSF57884">
    <property type="entry name" value="Ada DNA repair protein, N-terminal domain (N-Ada 10)"/>
    <property type="match status" value="1"/>
</dbReference>
<dbReference type="InterPro" id="IPR003265">
    <property type="entry name" value="HhH-GPD_domain"/>
</dbReference>
<dbReference type="GO" id="GO:0032993">
    <property type="term" value="C:protein-DNA complex"/>
    <property type="evidence" value="ECO:0007669"/>
    <property type="project" value="TreeGrafter"/>
</dbReference>
<dbReference type="PANTHER" id="PTHR43003">
    <property type="entry name" value="DNA-3-METHYLADENINE GLYCOSYLASE"/>
    <property type="match status" value="1"/>
</dbReference>
<dbReference type="PROSITE" id="PS00041">
    <property type="entry name" value="HTH_ARAC_FAMILY_1"/>
    <property type="match status" value="1"/>
</dbReference>
<dbReference type="SUPFAM" id="SSF48150">
    <property type="entry name" value="DNA-glycosylase"/>
    <property type="match status" value="1"/>
</dbReference>
<dbReference type="GO" id="GO:0043565">
    <property type="term" value="F:sequence-specific DNA binding"/>
    <property type="evidence" value="ECO:0007669"/>
    <property type="project" value="InterPro"/>
</dbReference>
<keyword evidence="4" id="KW-0489">Methyltransferase</keyword>
<dbReference type="Pfam" id="PF12833">
    <property type="entry name" value="HTH_18"/>
    <property type="match status" value="1"/>
</dbReference>
<dbReference type="Pfam" id="PF02805">
    <property type="entry name" value="Ada_Zn_binding"/>
    <property type="match status" value="1"/>
</dbReference>
<dbReference type="SUPFAM" id="SSF55945">
    <property type="entry name" value="TATA-box binding protein-like"/>
    <property type="match status" value="1"/>
</dbReference>
<dbReference type="GO" id="GO:0006307">
    <property type="term" value="P:DNA alkylation repair"/>
    <property type="evidence" value="ECO:0007669"/>
    <property type="project" value="TreeGrafter"/>
</dbReference>
<evidence type="ECO:0000256" key="9">
    <source>
        <dbReference type="ARBA" id="ARBA00023015"/>
    </source>
</evidence>
<dbReference type="GO" id="GO:0008168">
    <property type="term" value="F:methyltransferase activity"/>
    <property type="evidence" value="ECO:0007669"/>
    <property type="project" value="UniProtKB-KW"/>
</dbReference>
<dbReference type="OrthoDB" id="9811249at2"/>
<dbReference type="GO" id="GO:0043916">
    <property type="term" value="F:DNA-7-methylguanine glycosylase activity"/>
    <property type="evidence" value="ECO:0007669"/>
    <property type="project" value="TreeGrafter"/>
</dbReference>
<evidence type="ECO:0000259" key="15">
    <source>
        <dbReference type="PROSITE" id="PS01124"/>
    </source>
</evidence>
<dbReference type="InterPro" id="IPR035451">
    <property type="entry name" value="Ada-like_dom_sf"/>
</dbReference>
<evidence type="ECO:0000313" key="17">
    <source>
        <dbReference type="Proteomes" id="UP000234433"/>
    </source>
</evidence>
<evidence type="ECO:0000256" key="3">
    <source>
        <dbReference type="ARBA" id="ARBA00012000"/>
    </source>
</evidence>
<dbReference type="InterPro" id="IPR011257">
    <property type="entry name" value="DNA_glycosylase"/>
</dbReference>
<dbReference type="SMART" id="SM00342">
    <property type="entry name" value="HTH_ARAC"/>
    <property type="match status" value="1"/>
</dbReference>
<evidence type="ECO:0000256" key="2">
    <source>
        <dbReference type="ARBA" id="ARBA00001947"/>
    </source>
</evidence>
<dbReference type="EMBL" id="FXZD01000001">
    <property type="protein sequence ID" value="SMX66309.1"/>
    <property type="molecule type" value="Genomic_DNA"/>
</dbReference>
<keyword evidence="6" id="KW-0479">Metal-binding</keyword>
<dbReference type="InterPro" id="IPR037046">
    <property type="entry name" value="AlkA_N_sf"/>
</dbReference>
<dbReference type="InterPro" id="IPR018062">
    <property type="entry name" value="HTH_AraC-typ_CS"/>
</dbReference>
<protein>
    <recommendedName>
        <fullName evidence="3">DNA-3-methyladenine glycosylase II</fullName>
        <ecNumber evidence="3">3.2.2.21</ecNumber>
    </recommendedName>
</protein>
<evidence type="ECO:0000256" key="11">
    <source>
        <dbReference type="ARBA" id="ARBA00023159"/>
    </source>
</evidence>
<feature type="compositionally biased region" description="Polar residues" evidence="14">
    <location>
        <begin position="482"/>
        <end position="491"/>
    </location>
</feature>
<proteinExistence type="predicted"/>
<keyword evidence="5" id="KW-0808">Transferase</keyword>
<dbReference type="CDD" id="cd00056">
    <property type="entry name" value="ENDO3c"/>
    <property type="match status" value="1"/>
</dbReference>
<dbReference type="SMART" id="SM01009">
    <property type="entry name" value="AlkA_N"/>
    <property type="match status" value="1"/>
</dbReference>
<evidence type="ECO:0000256" key="6">
    <source>
        <dbReference type="ARBA" id="ARBA00022723"/>
    </source>
</evidence>
<evidence type="ECO:0000256" key="13">
    <source>
        <dbReference type="ARBA" id="ARBA00023204"/>
    </source>
</evidence>
<keyword evidence="8" id="KW-0862">Zinc</keyword>